<dbReference type="AlphaFoldDB" id="M4VAQ6"/>
<dbReference type="GO" id="GO:0016042">
    <property type="term" value="P:lipid catabolic process"/>
    <property type="evidence" value="ECO:0007669"/>
    <property type="project" value="UniProtKB-UniRule"/>
</dbReference>
<evidence type="ECO:0000259" key="5">
    <source>
        <dbReference type="PROSITE" id="PS51635"/>
    </source>
</evidence>
<dbReference type="InterPro" id="IPR050301">
    <property type="entry name" value="NTE"/>
</dbReference>
<dbReference type="PANTHER" id="PTHR14226:SF57">
    <property type="entry name" value="BLR7027 PROTEIN"/>
    <property type="match status" value="1"/>
</dbReference>
<evidence type="ECO:0000256" key="4">
    <source>
        <dbReference type="PROSITE-ProRule" id="PRU01161"/>
    </source>
</evidence>
<evidence type="ECO:0000256" key="2">
    <source>
        <dbReference type="ARBA" id="ARBA00022963"/>
    </source>
</evidence>
<dbReference type="KEGG" id="bex:A11Q_1329"/>
<dbReference type="HOGENOM" id="CLU_042893_0_0_7"/>
<dbReference type="GO" id="GO:0016787">
    <property type="term" value="F:hydrolase activity"/>
    <property type="evidence" value="ECO:0007669"/>
    <property type="project" value="UniProtKB-UniRule"/>
</dbReference>
<feature type="domain" description="PNPLA" evidence="5">
    <location>
        <begin position="7"/>
        <end position="214"/>
    </location>
</feature>
<dbReference type="eggNOG" id="COG1752">
    <property type="taxonomic scope" value="Bacteria"/>
</dbReference>
<dbReference type="PANTHER" id="PTHR14226">
    <property type="entry name" value="NEUROPATHY TARGET ESTERASE/SWISS CHEESE D.MELANOGASTER"/>
    <property type="match status" value="1"/>
</dbReference>
<protein>
    <submittedName>
        <fullName evidence="6">Patatin family protein</fullName>
    </submittedName>
</protein>
<organism evidence="6 7">
    <name type="scientific">Pseudobdellovibrio exovorus JSS</name>
    <dbReference type="NCBI Taxonomy" id="1184267"/>
    <lineage>
        <taxon>Bacteria</taxon>
        <taxon>Pseudomonadati</taxon>
        <taxon>Bdellovibrionota</taxon>
        <taxon>Bdellovibrionia</taxon>
        <taxon>Bdellovibrionales</taxon>
        <taxon>Pseudobdellovibrionaceae</taxon>
        <taxon>Pseudobdellovibrio</taxon>
    </lineage>
</organism>
<dbReference type="Proteomes" id="UP000012040">
    <property type="component" value="Chromosome"/>
</dbReference>
<dbReference type="EMBL" id="CP003537">
    <property type="protein sequence ID" value="AGH95545.1"/>
    <property type="molecule type" value="Genomic_DNA"/>
</dbReference>
<name>M4VAQ6_9BACT</name>
<keyword evidence="3 4" id="KW-0443">Lipid metabolism</keyword>
<dbReference type="PATRIC" id="fig|1184267.3.peg.1347"/>
<dbReference type="Gene3D" id="3.40.1090.10">
    <property type="entry name" value="Cytosolic phospholipase A2 catalytic domain"/>
    <property type="match status" value="1"/>
</dbReference>
<evidence type="ECO:0000313" key="7">
    <source>
        <dbReference type="Proteomes" id="UP000012040"/>
    </source>
</evidence>
<keyword evidence="1 4" id="KW-0378">Hydrolase</keyword>
<dbReference type="STRING" id="1184267.A11Q_1329"/>
<comment type="caution">
    <text evidence="4">Lacks conserved residue(s) required for the propagation of feature annotation.</text>
</comment>
<dbReference type="InterPro" id="IPR016035">
    <property type="entry name" value="Acyl_Trfase/lysoPLipase"/>
</dbReference>
<feature type="active site" description="Nucleophile" evidence="4">
    <location>
        <position position="45"/>
    </location>
</feature>
<keyword evidence="7" id="KW-1185">Reference proteome</keyword>
<keyword evidence="2 4" id="KW-0442">Lipid degradation</keyword>
<dbReference type="OrthoDB" id="9798773at2"/>
<feature type="active site" description="Proton acceptor" evidence="4">
    <location>
        <position position="201"/>
    </location>
</feature>
<feature type="short sequence motif" description="GXSXG" evidence="4">
    <location>
        <begin position="43"/>
        <end position="47"/>
    </location>
</feature>
<reference evidence="6 7" key="1">
    <citation type="journal article" date="2013" name="ISME J.">
        <title>By their genes ye shall know them: genomic signatures of predatory bacteria.</title>
        <authorList>
            <person name="Pasternak Z."/>
            <person name="Pietrokovski S."/>
            <person name="Rotem O."/>
            <person name="Gophna U."/>
            <person name="Lurie-Weinberger M.N."/>
            <person name="Jurkevitch E."/>
        </authorList>
    </citation>
    <scope>NUCLEOTIDE SEQUENCE [LARGE SCALE GENOMIC DNA]</scope>
    <source>
        <strain evidence="6 7">JSS</strain>
    </source>
</reference>
<dbReference type="Pfam" id="PF01734">
    <property type="entry name" value="Patatin"/>
    <property type="match status" value="1"/>
</dbReference>
<evidence type="ECO:0000256" key="3">
    <source>
        <dbReference type="ARBA" id="ARBA00023098"/>
    </source>
</evidence>
<dbReference type="SUPFAM" id="SSF52151">
    <property type="entry name" value="FabD/lysophospholipase-like"/>
    <property type="match status" value="1"/>
</dbReference>
<dbReference type="PROSITE" id="PS51635">
    <property type="entry name" value="PNPLA"/>
    <property type="match status" value="1"/>
</dbReference>
<dbReference type="InterPro" id="IPR002641">
    <property type="entry name" value="PNPLA_dom"/>
</dbReference>
<accession>M4VAQ6</accession>
<proteinExistence type="predicted"/>
<sequence length="374" mass="40779">MSHKTALILSGGGARGAYQAGVLKGLSEILPEKKKSPFQIISGVSAGAINSVKLASELESFSNAIERMTFLWSQMTPDQVFKTDLLSVNRLSLGLFGSGSKGFDALLDTAPLNQLLNAHCDFSGIKRNIDSGNLESLIITSNNYNSGAATSFIQSSSSKLTWKESRRIAQLSEINSDHIMASAAIPMLFPAIRIGSQYYGDGCVRNNTPCSPAIRMGADKLFVVGVRTQLHAETAARADKNVADTHKPSIISIFNTLLNAVLLDSVEQDVQRIQRINQLIDLTGYSGTQNKGFKKIPALCISPSQDLGEIARQHAHRLPRLIRMTISAFGSLDEASEILSYLLFDPHFCRKAIEMGYNDAMDSKSQIEQFFLES</sequence>
<evidence type="ECO:0000256" key="1">
    <source>
        <dbReference type="ARBA" id="ARBA00022801"/>
    </source>
</evidence>
<dbReference type="CDD" id="cd07209">
    <property type="entry name" value="Pat_hypo_Ecoli_Z1214_like"/>
    <property type="match status" value="1"/>
</dbReference>
<evidence type="ECO:0000313" key="6">
    <source>
        <dbReference type="EMBL" id="AGH95545.1"/>
    </source>
</evidence>
<feature type="short sequence motif" description="GXGXXG" evidence="4">
    <location>
        <begin position="11"/>
        <end position="16"/>
    </location>
</feature>
<dbReference type="RefSeq" id="WP_015470035.1">
    <property type="nucleotide sequence ID" value="NC_020813.1"/>
</dbReference>
<gene>
    <name evidence="6" type="ORF">A11Q_1329</name>
</gene>